<feature type="region of interest" description="Disordered" evidence="1">
    <location>
        <begin position="883"/>
        <end position="918"/>
    </location>
</feature>
<feature type="compositionally biased region" description="Basic and acidic residues" evidence="1">
    <location>
        <begin position="1064"/>
        <end position="1077"/>
    </location>
</feature>
<dbReference type="EMBL" id="SJOL01008319">
    <property type="protein sequence ID" value="TGZ60646.1"/>
    <property type="molecule type" value="Genomic_DNA"/>
</dbReference>
<dbReference type="STRING" id="147828.A0A4S2LDD7"/>
<feature type="region of interest" description="Disordered" evidence="1">
    <location>
        <begin position="1044"/>
        <end position="1184"/>
    </location>
</feature>
<feature type="compositionally biased region" description="Low complexity" evidence="1">
    <location>
        <begin position="762"/>
        <end position="773"/>
    </location>
</feature>
<reference evidence="2 3" key="1">
    <citation type="journal article" date="2019" name="BMC Genomics">
        <title>New insights from Opisthorchis felineus genome: update on genomics of the epidemiologically important liver flukes.</title>
        <authorList>
            <person name="Ershov N.I."/>
            <person name="Mordvinov V.A."/>
            <person name="Prokhortchouk E.B."/>
            <person name="Pakharukova M.Y."/>
            <person name="Gunbin K.V."/>
            <person name="Ustyantsev K."/>
            <person name="Genaev M.A."/>
            <person name="Blinov A.G."/>
            <person name="Mazur A."/>
            <person name="Boulygina E."/>
            <person name="Tsygankova S."/>
            <person name="Khrameeva E."/>
            <person name="Chekanov N."/>
            <person name="Fan G."/>
            <person name="Xiao A."/>
            <person name="Zhang H."/>
            <person name="Xu X."/>
            <person name="Yang H."/>
            <person name="Solovyev V."/>
            <person name="Lee S.M."/>
            <person name="Liu X."/>
            <person name="Afonnikov D.A."/>
            <person name="Skryabin K.G."/>
        </authorList>
    </citation>
    <scope>NUCLEOTIDE SEQUENCE [LARGE SCALE GENOMIC DNA]</scope>
    <source>
        <strain evidence="2">AK-0245</strain>
        <tissue evidence="2">Whole organism</tissue>
    </source>
</reference>
<feature type="compositionally biased region" description="Polar residues" evidence="1">
    <location>
        <begin position="146"/>
        <end position="156"/>
    </location>
</feature>
<feature type="compositionally biased region" description="Acidic residues" evidence="1">
    <location>
        <begin position="1078"/>
        <end position="1088"/>
    </location>
</feature>
<feature type="region of interest" description="Disordered" evidence="1">
    <location>
        <begin position="618"/>
        <end position="645"/>
    </location>
</feature>
<feature type="compositionally biased region" description="Polar residues" evidence="1">
    <location>
        <begin position="774"/>
        <end position="784"/>
    </location>
</feature>
<organism evidence="2 3">
    <name type="scientific">Opisthorchis felineus</name>
    <dbReference type="NCBI Taxonomy" id="147828"/>
    <lineage>
        <taxon>Eukaryota</taxon>
        <taxon>Metazoa</taxon>
        <taxon>Spiralia</taxon>
        <taxon>Lophotrochozoa</taxon>
        <taxon>Platyhelminthes</taxon>
        <taxon>Trematoda</taxon>
        <taxon>Digenea</taxon>
        <taxon>Opisthorchiida</taxon>
        <taxon>Opisthorchiata</taxon>
        <taxon>Opisthorchiidae</taxon>
        <taxon>Opisthorchis</taxon>
    </lineage>
</organism>
<feature type="region of interest" description="Disordered" evidence="1">
    <location>
        <begin position="505"/>
        <end position="525"/>
    </location>
</feature>
<feature type="compositionally biased region" description="Polar residues" evidence="1">
    <location>
        <begin position="1173"/>
        <end position="1184"/>
    </location>
</feature>
<dbReference type="AlphaFoldDB" id="A0A4S2LDD7"/>
<feature type="compositionally biased region" description="Low complexity" evidence="1">
    <location>
        <begin position="729"/>
        <end position="740"/>
    </location>
</feature>
<evidence type="ECO:0000256" key="1">
    <source>
        <dbReference type="SAM" id="MobiDB-lite"/>
    </source>
</evidence>
<sequence length="1184" mass="125544">MFGSVSLNRERASTKQDKFSLDWLTAPFLFGHSTDLCRPTMRSFGQTLLVLSFLLLAPLSRITQGLPQRTDDSEITSQVANESNSPKADDAATAVDPSTSISEVAAESTQSYSWNDNATINQNVTTELKPDPGLSPTQVDDEQTEETNVSAESEQVLTLTNTTLPDANIYTPVLPVRQAVTSNGSGENSPSNASTLAPTEHSAYTSPETTAFGYTNNISDSVTNSYVAETGTPGQFTNQSFPALEILSGTTTKVYNPPMNNTLPHTTISPESLTDIFNSTLPDLPQSTGLQKNVTVENNKPASPELLETSTSGPFGTTDVTGTAAQDTLVTSSTSNDFTNTVVNVTYSTTETSSTSELTDRLSNLINFKSSTPPQSNESRITDPITTNFTLGKLDTVNTTQLVTEDALVTQPTVGSGAINATDTEQLLTTSPSTENGISSENATVLTSISADTGMPDVTATSLLTTREQVAFDSTEILDKRTEPTMTTIYSSTVPVHFTEAHLTSSTVSTPDETTTSFVDGTTRPTVTKTTPATWTTAEVTTDKLTNSQSEYSTTVSTDSATRSLSTIGGTAYTKQGSTVPVEDSSAGTDEPTVTVKPPMLVSPGMSENMTTQIYEGTAKSPTSSSVGASEVGTPSTNQGSSTAGQISTVSLADTSTSSAATDTLTTLPASSVPTSTGIPEDSTMQTRESTIQTSTSNGTTASDLEILSTAQRSSTADQRSTILVSVTNATPTAADTPRTTVEHSVLTSSEMLTSTPVGEDTSGTSIGSGITTDNPETTSTDQGTSDDEPSSTTTAVDASTSRVGLDKSTTTLGPSATVTAITPTHTMTEIHRSTIPTLVSMGTSGDASGTNTTVISDITAGKDTEFPMQTTTDWEFATVRETTESARSPTAVEFSDSSAATMTIQSSSPSSELSTIPQTTDFSPEAVTDATTQFSSTPLASFVENASSKPTTLFDSSVTIDTSDSISTTSEDIVTKNPASFTTSETLSDSPLLSTEVNNSTISKITDHTTTYLPPVVTDVLSTTKLTATQSLRPSITKLPIMYTTSTKRGDDDDDDDDDSEDEKEKKERKDKKKDDTDDETDDEDDDKERKPKRKCDEEGTEDDELKTDQQKKHDGDDEKDVNKKKKRGKCRKQNTSEKSRGGRKGKEDKKHEDGDDTDNDQSESEQPEYKQGSNNSDTDSDD</sequence>
<proteinExistence type="predicted"/>
<feature type="region of interest" description="Disordered" evidence="1">
    <location>
        <begin position="298"/>
        <end position="320"/>
    </location>
</feature>
<keyword evidence="3" id="KW-1185">Reference proteome</keyword>
<feature type="region of interest" description="Disordered" evidence="1">
    <location>
        <begin position="659"/>
        <end position="704"/>
    </location>
</feature>
<comment type="caution">
    <text evidence="2">The sequence shown here is derived from an EMBL/GenBank/DDBJ whole genome shotgun (WGS) entry which is preliminary data.</text>
</comment>
<dbReference type="OrthoDB" id="6285234at2759"/>
<feature type="region of interest" description="Disordered" evidence="1">
    <location>
        <begin position="575"/>
        <end position="605"/>
    </location>
</feature>
<accession>A0A4S2LDD7</accession>
<protein>
    <submittedName>
        <fullName evidence="2">Uncharacterized protein</fullName>
    </submittedName>
</protein>
<dbReference type="Proteomes" id="UP000308267">
    <property type="component" value="Unassembled WGS sequence"/>
</dbReference>
<feature type="region of interest" description="Disordered" evidence="1">
    <location>
        <begin position="67"/>
        <end position="96"/>
    </location>
</feature>
<feature type="region of interest" description="Disordered" evidence="1">
    <location>
        <begin position="125"/>
        <end position="156"/>
    </location>
</feature>
<feature type="compositionally biased region" description="Acidic residues" evidence="1">
    <location>
        <begin position="1053"/>
        <end position="1063"/>
    </location>
</feature>
<feature type="compositionally biased region" description="Basic residues" evidence="1">
    <location>
        <begin position="1124"/>
        <end position="1134"/>
    </location>
</feature>
<name>A0A4S2LDD7_OPIFE</name>
<feature type="compositionally biased region" description="Polar residues" evidence="1">
    <location>
        <begin position="505"/>
        <end position="520"/>
    </location>
</feature>
<feature type="compositionally biased region" description="Polar residues" evidence="1">
    <location>
        <begin position="308"/>
        <end position="320"/>
    </location>
</feature>
<feature type="region of interest" description="Disordered" evidence="1">
    <location>
        <begin position="729"/>
        <end position="816"/>
    </location>
</feature>
<feature type="compositionally biased region" description="Acidic residues" evidence="1">
    <location>
        <begin position="1156"/>
        <end position="1168"/>
    </location>
</feature>
<feature type="compositionally biased region" description="Polar residues" evidence="1">
    <location>
        <begin position="746"/>
        <end position="757"/>
    </location>
</feature>
<feature type="compositionally biased region" description="Polar residues" evidence="1">
    <location>
        <begin position="673"/>
        <end position="704"/>
    </location>
</feature>
<feature type="compositionally biased region" description="Basic and acidic residues" evidence="1">
    <location>
        <begin position="1108"/>
        <end position="1118"/>
    </location>
</feature>
<evidence type="ECO:0000313" key="3">
    <source>
        <dbReference type="Proteomes" id="UP000308267"/>
    </source>
</evidence>
<feature type="compositionally biased region" description="Basic and acidic residues" evidence="1">
    <location>
        <begin position="1136"/>
        <end position="1155"/>
    </location>
</feature>
<feature type="compositionally biased region" description="Polar residues" evidence="1">
    <location>
        <begin position="896"/>
        <end position="906"/>
    </location>
</feature>
<feature type="compositionally biased region" description="Polar residues" evidence="1">
    <location>
        <begin position="75"/>
        <end position="86"/>
    </location>
</feature>
<feature type="compositionally biased region" description="Low complexity" evidence="1">
    <location>
        <begin position="659"/>
        <end position="672"/>
    </location>
</feature>
<feature type="region of interest" description="Disordered" evidence="1">
    <location>
        <begin position="180"/>
        <end position="202"/>
    </location>
</feature>
<feature type="compositionally biased region" description="Low complexity" evidence="1">
    <location>
        <begin position="791"/>
        <end position="802"/>
    </location>
</feature>
<gene>
    <name evidence="2" type="ORF">CRM22_008403</name>
</gene>
<evidence type="ECO:0000313" key="2">
    <source>
        <dbReference type="EMBL" id="TGZ60646.1"/>
    </source>
</evidence>